<dbReference type="RefSeq" id="WP_190441763.1">
    <property type="nucleotide sequence ID" value="NZ_JAMPKM010000008.1"/>
</dbReference>
<dbReference type="SMART" id="SM00342">
    <property type="entry name" value="HTH_ARAC"/>
    <property type="match status" value="1"/>
</dbReference>
<dbReference type="PANTHER" id="PTHR46796:SF6">
    <property type="entry name" value="ARAC SUBFAMILY"/>
    <property type="match status" value="1"/>
</dbReference>
<evidence type="ECO:0000256" key="3">
    <source>
        <dbReference type="ARBA" id="ARBA00023163"/>
    </source>
</evidence>
<name>A0ABV0J988_9CYAN</name>
<gene>
    <name evidence="5" type="ORF">NC998_14665</name>
</gene>
<dbReference type="InterPro" id="IPR009057">
    <property type="entry name" value="Homeodomain-like_sf"/>
</dbReference>
<reference evidence="5 6" key="1">
    <citation type="submission" date="2022-04" db="EMBL/GenBank/DDBJ databases">
        <title>Positive selection, recombination, and allopatry shape intraspecific diversity of widespread and dominant cyanobacteria.</title>
        <authorList>
            <person name="Wei J."/>
            <person name="Shu W."/>
            <person name="Hu C."/>
        </authorList>
    </citation>
    <scope>NUCLEOTIDE SEQUENCE [LARGE SCALE GENOMIC DNA]</scope>
    <source>
        <strain evidence="5 6">GB2-A4</strain>
    </source>
</reference>
<dbReference type="InterPro" id="IPR050204">
    <property type="entry name" value="AraC_XylS_family_regulators"/>
</dbReference>
<keyword evidence="2" id="KW-0238">DNA-binding</keyword>
<organism evidence="5 6">
    <name type="scientific">Trichocoleus desertorum GB2-A4</name>
    <dbReference type="NCBI Taxonomy" id="2933944"/>
    <lineage>
        <taxon>Bacteria</taxon>
        <taxon>Bacillati</taxon>
        <taxon>Cyanobacteriota</taxon>
        <taxon>Cyanophyceae</taxon>
        <taxon>Leptolyngbyales</taxon>
        <taxon>Trichocoleusaceae</taxon>
        <taxon>Trichocoleus</taxon>
    </lineage>
</organism>
<keyword evidence="1" id="KW-0805">Transcription regulation</keyword>
<dbReference type="PROSITE" id="PS00041">
    <property type="entry name" value="HTH_ARAC_FAMILY_1"/>
    <property type="match status" value="1"/>
</dbReference>
<evidence type="ECO:0000259" key="4">
    <source>
        <dbReference type="PROSITE" id="PS01124"/>
    </source>
</evidence>
<dbReference type="PANTHER" id="PTHR46796">
    <property type="entry name" value="HTH-TYPE TRANSCRIPTIONAL ACTIVATOR RHAS-RELATED"/>
    <property type="match status" value="1"/>
</dbReference>
<evidence type="ECO:0000256" key="1">
    <source>
        <dbReference type="ARBA" id="ARBA00023015"/>
    </source>
</evidence>
<dbReference type="InterPro" id="IPR018060">
    <property type="entry name" value="HTH_AraC"/>
</dbReference>
<evidence type="ECO:0000313" key="6">
    <source>
        <dbReference type="Proteomes" id="UP001464891"/>
    </source>
</evidence>
<dbReference type="SUPFAM" id="SSF46689">
    <property type="entry name" value="Homeodomain-like"/>
    <property type="match status" value="2"/>
</dbReference>
<dbReference type="PROSITE" id="PS01124">
    <property type="entry name" value="HTH_ARAC_FAMILY_2"/>
    <property type="match status" value="1"/>
</dbReference>
<proteinExistence type="predicted"/>
<accession>A0ABV0J988</accession>
<dbReference type="Proteomes" id="UP001464891">
    <property type="component" value="Unassembled WGS sequence"/>
</dbReference>
<dbReference type="EMBL" id="JAMPKM010000008">
    <property type="protein sequence ID" value="MEP0818340.1"/>
    <property type="molecule type" value="Genomic_DNA"/>
</dbReference>
<dbReference type="InterPro" id="IPR018062">
    <property type="entry name" value="HTH_AraC-typ_CS"/>
</dbReference>
<protein>
    <submittedName>
        <fullName evidence="5">AraC family transcriptional regulator</fullName>
    </submittedName>
</protein>
<dbReference type="Pfam" id="PF12833">
    <property type="entry name" value="HTH_18"/>
    <property type="match status" value="1"/>
</dbReference>
<keyword evidence="6" id="KW-1185">Reference proteome</keyword>
<sequence length="303" mass="34509">MSKEQHLSIDHFQKDSTSQVLPSLPLLSSHKSGWNNVCLAQYCEPAWELPEMCSSQHMIIIYAPKKTTNVEFSTEGCLTKLQYHPSDHIKGCVGSVPASLPFKLAWDQEISSTHLYLEPTFVSHVAHETVNPDRVEILFEAKRPDLLIYHIGQALTAALEFDGSRSGFYADSMAIALSAHLLQHYSTRKPKLREYEDGLSTYKLNQAIAYMNDHLSEKVSLAAIAAELNMSQYYFCHLFKQSAGMSPYHYLTQQRIERAKQLLKEPRWTITEVALECGFTTQSQLAKNFRQYTGVSPKQFRKK</sequence>
<dbReference type="Gene3D" id="1.10.10.60">
    <property type="entry name" value="Homeodomain-like"/>
    <property type="match status" value="2"/>
</dbReference>
<keyword evidence="3" id="KW-0804">Transcription</keyword>
<evidence type="ECO:0000256" key="2">
    <source>
        <dbReference type="ARBA" id="ARBA00023125"/>
    </source>
</evidence>
<comment type="caution">
    <text evidence="5">The sequence shown here is derived from an EMBL/GenBank/DDBJ whole genome shotgun (WGS) entry which is preliminary data.</text>
</comment>
<evidence type="ECO:0000313" key="5">
    <source>
        <dbReference type="EMBL" id="MEP0818340.1"/>
    </source>
</evidence>
<feature type="domain" description="HTH araC/xylS-type" evidence="4">
    <location>
        <begin position="205"/>
        <end position="303"/>
    </location>
</feature>